<evidence type="ECO:0000313" key="3">
    <source>
        <dbReference type="EMBL" id="MCV9388311.1"/>
    </source>
</evidence>
<proteinExistence type="predicted"/>
<dbReference type="RefSeq" id="WP_264139168.1">
    <property type="nucleotide sequence ID" value="NZ_JAOYOD010000001.1"/>
</dbReference>
<dbReference type="Proteomes" id="UP001300692">
    <property type="component" value="Unassembled WGS sequence"/>
</dbReference>
<dbReference type="InterPro" id="IPR017946">
    <property type="entry name" value="PLC-like_Pdiesterase_TIM-brl"/>
</dbReference>
<dbReference type="Gene3D" id="3.20.20.190">
    <property type="entry name" value="Phosphatidylinositol (PI) phosphodiesterase"/>
    <property type="match status" value="1"/>
</dbReference>
<dbReference type="Pfam" id="PF03009">
    <property type="entry name" value="GDPD"/>
    <property type="match status" value="1"/>
</dbReference>
<dbReference type="CDD" id="cd08567">
    <property type="entry name" value="GDPD_SpGDE_like"/>
    <property type="match status" value="1"/>
</dbReference>
<feature type="domain" description="GP-PDE" evidence="2">
    <location>
        <begin position="33"/>
        <end position="302"/>
    </location>
</feature>
<reference evidence="3 4" key="1">
    <citation type="submission" date="2022-10" db="EMBL/GenBank/DDBJ databases">
        <title>Comparative genomics and taxonomic characterization of three novel marine species of genus Reichenbachiella exhibiting antioxidant and polysaccharide degradation activities.</title>
        <authorList>
            <person name="Muhammad N."/>
            <person name="Lee Y.-J."/>
            <person name="Ko J."/>
            <person name="Kim S.-G."/>
        </authorList>
    </citation>
    <scope>NUCLEOTIDE SEQUENCE [LARGE SCALE GENOMIC DNA]</scope>
    <source>
        <strain evidence="3 4">ABR2-5</strain>
    </source>
</reference>
<evidence type="ECO:0000313" key="4">
    <source>
        <dbReference type="Proteomes" id="UP001300692"/>
    </source>
</evidence>
<dbReference type="PANTHER" id="PTHR46211">
    <property type="entry name" value="GLYCEROPHOSPHORYL DIESTER PHOSPHODIESTERASE"/>
    <property type="match status" value="1"/>
</dbReference>
<feature type="signal peptide" evidence="1">
    <location>
        <begin position="1"/>
        <end position="20"/>
    </location>
</feature>
<feature type="chain" id="PRO_5045488858" evidence="1">
    <location>
        <begin position="21"/>
        <end position="304"/>
    </location>
</feature>
<dbReference type="PROSITE" id="PS51704">
    <property type="entry name" value="GP_PDE"/>
    <property type="match status" value="1"/>
</dbReference>
<dbReference type="PANTHER" id="PTHR46211:SF14">
    <property type="entry name" value="GLYCEROPHOSPHODIESTER PHOSPHODIESTERASE"/>
    <property type="match status" value="1"/>
</dbReference>
<sequence>MMKTLYLPLLSWTLLMTTVACTPQQEEKKFPRVDVQGHRGARGLMPENTIPAFIKALELGVTTLELDLAVNKDKELLVSHEPYMNHLIALDSSGNPIPKEEEVNHNIYQMTYDEIKRYDVGSKFVKRFPEQEKLKVHKPLLREVVDAVNQYREEHQLGEIRYNIEIKSLPLGDSIYHPAPAEFCQLVYDFVQSHMDPKNVNVQSFDFRILQYYHENYPEIELAMLIENSLSIDENLTDLGFIPEIYSCYHPLLDSQKVEYLKAKNMKVIPWTVNEEEDIKKVLNWGVDGIISDYPDRVLKLFEK</sequence>
<accession>A0ABT3CX83</accession>
<keyword evidence="4" id="KW-1185">Reference proteome</keyword>
<keyword evidence="1" id="KW-0732">Signal</keyword>
<dbReference type="InterPro" id="IPR030395">
    <property type="entry name" value="GP_PDE_dom"/>
</dbReference>
<evidence type="ECO:0000256" key="1">
    <source>
        <dbReference type="SAM" id="SignalP"/>
    </source>
</evidence>
<dbReference type="SUPFAM" id="SSF51695">
    <property type="entry name" value="PLC-like phosphodiesterases"/>
    <property type="match status" value="1"/>
</dbReference>
<name>A0ABT3CX83_9BACT</name>
<organism evidence="3 4">
    <name type="scientific">Reichenbachiella ulvae</name>
    <dbReference type="NCBI Taxonomy" id="2980104"/>
    <lineage>
        <taxon>Bacteria</taxon>
        <taxon>Pseudomonadati</taxon>
        <taxon>Bacteroidota</taxon>
        <taxon>Cytophagia</taxon>
        <taxon>Cytophagales</taxon>
        <taxon>Reichenbachiellaceae</taxon>
        <taxon>Reichenbachiella</taxon>
    </lineage>
</organism>
<dbReference type="PROSITE" id="PS51257">
    <property type="entry name" value="PROKAR_LIPOPROTEIN"/>
    <property type="match status" value="1"/>
</dbReference>
<protein>
    <submittedName>
        <fullName evidence="3">Glycerophosphodiester phosphodiesterase</fullName>
    </submittedName>
</protein>
<comment type="caution">
    <text evidence="3">The sequence shown here is derived from an EMBL/GenBank/DDBJ whole genome shotgun (WGS) entry which is preliminary data.</text>
</comment>
<dbReference type="EMBL" id="JAOYOD010000001">
    <property type="protein sequence ID" value="MCV9388311.1"/>
    <property type="molecule type" value="Genomic_DNA"/>
</dbReference>
<gene>
    <name evidence="3" type="ORF">N7U62_16630</name>
</gene>
<evidence type="ECO:0000259" key="2">
    <source>
        <dbReference type="PROSITE" id="PS51704"/>
    </source>
</evidence>